<evidence type="ECO:0000313" key="3">
    <source>
        <dbReference type="Proteomes" id="UP001626550"/>
    </source>
</evidence>
<dbReference type="InterPro" id="IPR013783">
    <property type="entry name" value="Ig-like_fold"/>
</dbReference>
<dbReference type="SUPFAM" id="SSF48726">
    <property type="entry name" value="Immunoglobulin"/>
    <property type="match status" value="1"/>
</dbReference>
<accession>A0ABD2PT57</accession>
<evidence type="ECO:0000313" key="2">
    <source>
        <dbReference type="EMBL" id="KAL3310087.1"/>
    </source>
</evidence>
<dbReference type="EMBL" id="JBJKFK010003253">
    <property type="protein sequence ID" value="KAL3310087.1"/>
    <property type="molecule type" value="Genomic_DNA"/>
</dbReference>
<keyword evidence="3" id="KW-1185">Reference proteome</keyword>
<dbReference type="Proteomes" id="UP001626550">
    <property type="component" value="Unassembled WGS sequence"/>
</dbReference>
<sequence length="269" mass="30805">MLISKIIWEKEQTPLAVSDSIFWPDKRISVRFLRDAAGVRVDNWQLRIAAMRPKDAGQYTCRIAGRKGQSVTTRATVQETKFEPFFVYSTKPIMEIKVDPVKFVGDPLNLTCSIPISRDENSEQRISLEWLKADPIKSVSMRLETMTPLQNYEITNQVRTVNDTLSLYEAIHQLDRSTEADATAYQCRAYTLDARSNAKIVDCAFINLQLRKPGEEKLLGMRNEVVAPLMANLINRTLDGYNILHQRWHAGKPARSDYQLNDESRVRGE</sequence>
<protein>
    <recommendedName>
        <fullName evidence="1">Ig-like domain-containing protein</fullName>
    </recommendedName>
</protein>
<evidence type="ECO:0000259" key="1">
    <source>
        <dbReference type="PROSITE" id="PS50835"/>
    </source>
</evidence>
<gene>
    <name evidence="2" type="ORF">Ciccas_011353</name>
</gene>
<dbReference type="InterPro" id="IPR036179">
    <property type="entry name" value="Ig-like_dom_sf"/>
</dbReference>
<dbReference type="Gene3D" id="2.60.40.10">
    <property type="entry name" value="Immunoglobulins"/>
    <property type="match status" value="1"/>
</dbReference>
<feature type="domain" description="Ig-like" evidence="1">
    <location>
        <begin position="84"/>
        <end position="201"/>
    </location>
</feature>
<dbReference type="PROSITE" id="PS50835">
    <property type="entry name" value="IG_LIKE"/>
    <property type="match status" value="1"/>
</dbReference>
<comment type="caution">
    <text evidence="2">The sequence shown here is derived from an EMBL/GenBank/DDBJ whole genome shotgun (WGS) entry which is preliminary data.</text>
</comment>
<proteinExistence type="predicted"/>
<dbReference type="AlphaFoldDB" id="A0ABD2PT57"/>
<dbReference type="InterPro" id="IPR007110">
    <property type="entry name" value="Ig-like_dom"/>
</dbReference>
<name>A0ABD2PT57_9PLAT</name>
<reference evidence="2 3" key="1">
    <citation type="submission" date="2024-11" db="EMBL/GenBank/DDBJ databases">
        <title>Adaptive evolution of stress response genes in parasites aligns with host niche diversity.</title>
        <authorList>
            <person name="Hahn C."/>
            <person name="Resl P."/>
        </authorList>
    </citation>
    <scope>NUCLEOTIDE SEQUENCE [LARGE SCALE GENOMIC DNA]</scope>
    <source>
        <strain evidence="2">EGGRZ-B1_66</strain>
        <tissue evidence="2">Body</tissue>
    </source>
</reference>
<organism evidence="2 3">
    <name type="scientific">Cichlidogyrus casuarinus</name>
    <dbReference type="NCBI Taxonomy" id="1844966"/>
    <lineage>
        <taxon>Eukaryota</taxon>
        <taxon>Metazoa</taxon>
        <taxon>Spiralia</taxon>
        <taxon>Lophotrochozoa</taxon>
        <taxon>Platyhelminthes</taxon>
        <taxon>Monogenea</taxon>
        <taxon>Monopisthocotylea</taxon>
        <taxon>Dactylogyridea</taxon>
        <taxon>Ancyrocephalidae</taxon>
        <taxon>Cichlidogyrus</taxon>
    </lineage>
</organism>